<dbReference type="Gene3D" id="3.40.1660.10">
    <property type="entry name" value="EreA-like (biosynthetic domain)"/>
    <property type="match status" value="2"/>
</dbReference>
<dbReference type="PANTHER" id="PTHR31299:SF0">
    <property type="entry name" value="ESTERASE, PUTATIVE (AFU_ORTHOLOGUE AFUA_1G05850)-RELATED"/>
    <property type="match status" value="1"/>
</dbReference>
<dbReference type="Proteomes" id="UP000051863">
    <property type="component" value="Unassembled WGS sequence"/>
</dbReference>
<dbReference type="InterPro" id="IPR007815">
    <property type="entry name" value="Emycin_Estase"/>
</dbReference>
<keyword evidence="1" id="KW-0732">Signal</keyword>
<dbReference type="RefSeq" id="WP_057628727.1">
    <property type="nucleotide sequence ID" value="NZ_LDJJ01000034.1"/>
</dbReference>
<feature type="signal peptide" evidence="1">
    <location>
        <begin position="1"/>
        <end position="22"/>
    </location>
</feature>
<evidence type="ECO:0000256" key="1">
    <source>
        <dbReference type="SAM" id="SignalP"/>
    </source>
</evidence>
<dbReference type="PATRIC" id="fig|405446.3.peg.1680"/>
<feature type="chain" id="PRO_5006394429" description="Erythromycin esterase" evidence="1">
    <location>
        <begin position="23"/>
        <end position="417"/>
    </location>
</feature>
<evidence type="ECO:0008006" key="4">
    <source>
        <dbReference type="Google" id="ProtNLM"/>
    </source>
</evidence>
<keyword evidence="3" id="KW-1185">Reference proteome</keyword>
<dbReference type="AlphaFoldDB" id="A0A0R0CQ42"/>
<dbReference type="OrthoDB" id="9810066at2"/>
<dbReference type="PANTHER" id="PTHR31299">
    <property type="entry name" value="ESTERASE, PUTATIVE (AFU_ORTHOLOGUE AFUA_1G05850)-RELATED"/>
    <property type="match status" value="1"/>
</dbReference>
<reference evidence="2 3" key="1">
    <citation type="submission" date="2015-05" db="EMBL/GenBank/DDBJ databases">
        <title>Genome sequencing and analysis of members of genus Stenotrophomonas.</title>
        <authorList>
            <person name="Patil P.P."/>
            <person name="Midha S."/>
            <person name="Patil P.B."/>
        </authorList>
    </citation>
    <scope>NUCLEOTIDE SEQUENCE [LARGE SCALE GENOMIC DNA]</scope>
    <source>
        <strain evidence="2 3">DSM 18941</strain>
    </source>
</reference>
<proteinExistence type="predicted"/>
<name>A0A0R0CQ42_9GAMM</name>
<comment type="caution">
    <text evidence="2">The sequence shown here is derived from an EMBL/GenBank/DDBJ whole genome shotgun (WGS) entry which is preliminary data.</text>
</comment>
<accession>A0A0R0CQ42</accession>
<dbReference type="PROSITE" id="PS51257">
    <property type="entry name" value="PROKAR_LIPOPROTEIN"/>
    <property type="match status" value="1"/>
</dbReference>
<dbReference type="GO" id="GO:0046677">
    <property type="term" value="P:response to antibiotic"/>
    <property type="evidence" value="ECO:0007669"/>
    <property type="project" value="InterPro"/>
</dbReference>
<evidence type="ECO:0000313" key="3">
    <source>
        <dbReference type="Proteomes" id="UP000051863"/>
    </source>
</evidence>
<evidence type="ECO:0000313" key="2">
    <source>
        <dbReference type="EMBL" id="KRG67171.1"/>
    </source>
</evidence>
<dbReference type="InterPro" id="IPR052036">
    <property type="entry name" value="Hydrolase/PRTase-associated"/>
</dbReference>
<protein>
    <recommendedName>
        <fullName evidence="4">Erythromycin esterase</fullName>
    </recommendedName>
</protein>
<dbReference type="Pfam" id="PF05139">
    <property type="entry name" value="Erythro_esteras"/>
    <property type="match status" value="1"/>
</dbReference>
<sequence>MGRSAFTAVLLLASLACLPALASSTQAPLHPLRESAPMQDDYADLEPLGEAIGDKRIVMLDELTHGEGNIYASKVRTVRYLHERKGFDLLVLESGLFDVTRLWQSRLPLRANAPGNIFYMYANSAELWPLYDYLDAQRDAPAAMQLAGFDGRLSGALSRTQLVPQLRARLSRQVLDASQQQRVERYLLQLQRLLDGQLAPADAGEREQFLADGQWLPQLLPAADDEHGDDVFDSDGFWRRINASLQRMAEVAWQLRPFDEHDPVMAANLQWLLEQAYPGRKAVVWGHYAHLNRLGGYRDGHPRGFPPVDNVTRALPTALQAQTYVLHYAGAQGRYRDYIDQQLRVVAAGPQQLESRLTAKGAVFVDLHAGSLPGEQDARSRLWSMDYADGLGLPEARQRFDGMWLQPSISPADFRSP</sequence>
<organism evidence="2 3">
    <name type="scientific">Stenotrophomonas terrae</name>
    <dbReference type="NCBI Taxonomy" id="405446"/>
    <lineage>
        <taxon>Bacteria</taxon>
        <taxon>Pseudomonadati</taxon>
        <taxon>Pseudomonadota</taxon>
        <taxon>Gammaproteobacteria</taxon>
        <taxon>Lysobacterales</taxon>
        <taxon>Lysobacteraceae</taxon>
        <taxon>Stenotrophomonas</taxon>
    </lineage>
</organism>
<dbReference type="EMBL" id="LDJJ01000034">
    <property type="protein sequence ID" value="KRG67171.1"/>
    <property type="molecule type" value="Genomic_DNA"/>
</dbReference>
<dbReference type="SUPFAM" id="SSF159501">
    <property type="entry name" value="EreA/ChaN-like"/>
    <property type="match status" value="1"/>
</dbReference>
<gene>
    <name evidence="2" type="ORF">ABB27_10930</name>
</gene>